<name>A0A1J1I5R0_9DIPT</name>
<evidence type="ECO:0000313" key="3">
    <source>
        <dbReference type="Proteomes" id="UP000183832"/>
    </source>
</evidence>
<feature type="coiled-coil region" evidence="1">
    <location>
        <begin position="113"/>
        <end position="140"/>
    </location>
</feature>
<dbReference type="Gene3D" id="1.20.120.20">
    <property type="entry name" value="Apolipoprotein"/>
    <property type="match status" value="1"/>
</dbReference>
<accession>A0A1J1I5R0</accession>
<keyword evidence="1" id="KW-0175">Coiled coil</keyword>
<proteinExistence type="predicted"/>
<evidence type="ECO:0000256" key="1">
    <source>
        <dbReference type="SAM" id="Coils"/>
    </source>
</evidence>
<evidence type="ECO:0000313" key="2">
    <source>
        <dbReference type="EMBL" id="CRK95663.1"/>
    </source>
</evidence>
<dbReference type="Proteomes" id="UP000183832">
    <property type="component" value="Unassembled WGS sequence"/>
</dbReference>
<gene>
    <name evidence="2" type="primary">putative AGAP005328-PA</name>
    <name evidence="2" type="ORF">CLUMA_CG009121</name>
</gene>
<keyword evidence="3" id="KW-1185">Reference proteome</keyword>
<organism evidence="2 3">
    <name type="scientific">Clunio marinus</name>
    <dbReference type="NCBI Taxonomy" id="568069"/>
    <lineage>
        <taxon>Eukaryota</taxon>
        <taxon>Metazoa</taxon>
        <taxon>Ecdysozoa</taxon>
        <taxon>Arthropoda</taxon>
        <taxon>Hexapoda</taxon>
        <taxon>Insecta</taxon>
        <taxon>Pterygota</taxon>
        <taxon>Neoptera</taxon>
        <taxon>Endopterygota</taxon>
        <taxon>Diptera</taxon>
        <taxon>Nematocera</taxon>
        <taxon>Chironomoidea</taxon>
        <taxon>Chironomidae</taxon>
        <taxon>Clunio</taxon>
    </lineage>
</organism>
<sequence>MYRGFSVFKEQFRNTSKSVNLELNVKKQLNYLSMGCASSSPLVNGGAPAGIVDSAKTAATEVISSGENALNELGENITETAGQVKETMEEAVNGMANSIGGVIHDGITKIPLKETMNSANHLMEENMENLKNEMMNKAQSIGDETDKIADELIKDTEDVIRDAETGILDIKNNAVETVQTVKNDIVDGINLKSPTHSVDFNQASVPEPEIEKLLKEEDIPTSPKATVDELVNLRMNIEEEKEEEFPPTTQEEFNVATNVEEPSREATPVKIEDELVVEDIKDENLKNKLNDAKTSLITTFNAINENKQKCTKSI</sequence>
<protein>
    <submittedName>
        <fullName evidence="2">CLUMA_CG009121, isoform A</fullName>
    </submittedName>
</protein>
<dbReference type="EMBL" id="CVRI01000042">
    <property type="protein sequence ID" value="CRK95663.1"/>
    <property type="molecule type" value="Genomic_DNA"/>
</dbReference>
<dbReference type="AlphaFoldDB" id="A0A1J1I5R0"/>
<dbReference type="OrthoDB" id="7786524at2759"/>
<reference evidence="2 3" key="1">
    <citation type="submission" date="2015-04" db="EMBL/GenBank/DDBJ databases">
        <authorList>
            <person name="Syromyatnikov M.Y."/>
            <person name="Popov V.N."/>
        </authorList>
    </citation>
    <scope>NUCLEOTIDE SEQUENCE [LARGE SCALE GENOMIC DNA]</scope>
</reference>